<dbReference type="CDD" id="cd00207">
    <property type="entry name" value="fer2"/>
    <property type="match status" value="1"/>
</dbReference>
<dbReference type="SUPFAM" id="SSF47741">
    <property type="entry name" value="CO dehydrogenase ISP C-domain like"/>
    <property type="match status" value="1"/>
</dbReference>
<evidence type="ECO:0000256" key="18">
    <source>
        <dbReference type="ARBA" id="ARBA00049517"/>
    </source>
</evidence>
<feature type="domain" description="FAD-binding PCMH-type" evidence="21">
    <location>
        <begin position="261"/>
        <end position="445"/>
    </location>
</feature>
<dbReference type="InterPro" id="IPR046867">
    <property type="entry name" value="AldOxase/xan_DH_MoCoBD2"/>
</dbReference>
<dbReference type="FunFam" id="3.30.43.10:FF:000001">
    <property type="entry name" value="Xanthine dehydrogenase/oxidase"/>
    <property type="match status" value="1"/>
</dbReference>
<dbReference type="FunFam" id="3.30.365.10:FF:000004">
    <property type="entry name" value="Xanthine dehydrogenase oxidase"/>
    <property type="match status" value="1"/>
</dbReference>
<comment type="cofactor">
    <cofactor evidence="16">
        <name>[2Fe-2S] cluster</name>
        <dbReference type="ChEBI" id="CHEBI:190135"/>
    </cofactor>
</comment>
<name>A0A9Q9DX08_CURCL</name>
<dbReference type="EC" id="1.17.1.4" evidence="5"/>
<evidence type="ECO:0000256" key="11">
    <source>
        <dbReference type="ARBA" id="ARBA00023002"/>
    </source>
</evidence>
<dbReference type="InterPro" id="IPR014307">
    <property type="entry name" value="Xanthine_DH_ssu"/>
</dbReference>
<feature type="compositionally biased region" description="Low complexity" evidence="19">
    <location>
        <begin position="1378"/>
        <end position="1393"/>
    </location>
</feature>
<evidence type="ECO:0000259" key="21">
    <source>
        <dbReference type="PROSITE" id="PS51387"/>
    </source>
</evidence>
<dbReference type="FunFam" id="3.90.1170.50:FF:000001">
    <property type="entry name" value="Aldehyde oxidase 1"/>
    <property type="match status" value="1"/>
</dbReference>
<dbReference type="GO" id="GO:0071949">
    <property type="term" value="F:FAD binding"/>
    <property type="evidence" value="ECO:0007669"/>
    <property type="project" value="InterPro"/>
</dbReference>
<feature type="compositionally biased region" description="Basic and acidic residues" evidence="19">
    <location>
        <begin position="1895"/>
        <end position="1904"/>
    </location>
</feature>
<dbReference type="Gene3D" id="3.30.365.10">
    <property type="entry name" value="Aldehyde oxidase/xanthine dehydrogenase, molybdopterin binding domain"/>
    <property type="match status" value="4"/>
</dbReference>
<dbReference type="InterPro" id="IPR002888">
    <property type="entry name" value="2Fe-2S-bd"/>
</dbReference>
<dbReference type="Proteomes" id="UP001056012">
    <property type="component" value="Chromosome 6"/>
</dbReference>
<dbReference type="Pfam" id="PF03851">
    <property type="entry name" value="UvdE"/>
    <property type="match status" value="1"/>
</dbReference>
<dbReference type="SMART" id="SM01092">
    <property type="entry name" value="CO_deh_flav_C"/>
    <property type="match status" value="1"/>
</dbReference>
<keyword evidence="11" id="KW-0560">Oxidoreductase</keyword>
<dbReference type="FunFam" id="3.30.365.10:FF:000003">
    <property type="entry name" value="Aldehyde oxidase 1"/>
    <property type="match status" value="1"/>
</dbReference>
<accession>A0A9Q9DX08</accession>
<feature type="compositionally biased region" description="Basic residues" evidence="19">
    <location>
        <begin position="1905"/>
        <end position="1918"/>
    </location>
</feature>
<feature type="compositionally biased region" description="Acidic residues" evidence="19">
    <location>
        <begin position="2104"/>
        <end position="2114"/>
    </location>
</feature>
<dbReference type="GO" id="GO:0051537">
    <property type="term" value="F:2 iron, 2 sulfur cluster binding"/>
    <property type="evidence" value="ECO:0007669"/>
    <property type="project" value="UniProtKB-KW"/>
</dbReference>
<evidence type="ECO:0000313" key="23">
    <source>
        <dbReference type="Proteomes" id="UP001056012"/>
    </source>
</evidence>
<dbReference type="Gene3D" id="1.10.150.120">
    <property type="entry name" value="[2Fe-2S]-binding domain"/>
    <property type="match status" value="1"/>
</dbReference>
<dbReference type="Pfam" id="PF01799">
    <property type="entry name" value="Fer2_2"/>
    <property type="match status" value="1"/>
</dbReference>
<dbReference type="InterPro" id="IPR036237">
    <property type="entry name" value="Xyl_isomerase-like_sf"/>
</dbReference>
<dbReference type="Gene3D" id="3.30.465.10">
    <property type="match status" value="1"/>
</dbReference>
<keyword evidence="8" id="KW-0001">2Fe-2S</keyword>
<dbReference type="GO" id="GO:0004519">
    <property type="term" value="F:endonuclease activity"/>
    <property type="evidence" value="ECO:0007669"/>
    <property type="project" value="InterPro"/>
</dbReference>
<evidence type="ECO:0000256" key="2">
    <source>
        <dbReference type="ARBA" id="ARBA00001974"/>
    </source>
</evidence>
<dbReference type="InterPro" id="IPR012675">
    <property type="entry name" value="Beta-grasp_dom_sf"/>
</dbReference>
<dbReference type="InterPro" id="IPR001041">
    <property type="entry name" value="2Fe-2S_ferredoxin-type"/>
</dbReference>
<keyword evidence="7" id="KW-0285">Flavoprotein</keyword>
<reference evidence="22" key="1">
    <citation type="submission" date="2021-12" db="EMBL/GenBank/DDBJ databases">
        <title>Curvularia clavata genome.</title>
        <authorList>
            <person name="Cao Y."/>
        </authorList>
    </citation>
    <scope>NUCLEOTIDE SEQUENCE</scope>
    <source>
        <strain evidence="22">Yc1106</strain>
    </source>
</reference>
<keyword evidence="6" id="KW-0500">Molybdenum</keyword>
<dbReference type="PROSITE" id="PS51085">
    <property type="entry name" value="2FE2S_FER_2"/>
    <property type="match status" value="1"/>
</dbReference>
<evidence type="ECO:0000256" key="7">
    <source>
        <dbReference type="ARBA" id="ARBA00022630"/>
    </source>
</evidence>
<dbReference type="VEuPathDB" id="FungiDB:yc1106_08310"/>
<dbReference type="InterPro" id="IPR036683">
    <property type="entry name" value="CO_DH_flav_C_dom_sf"/>
</dbReference>
<feature type="compositionally biased region" description="Basic residues" evidence="19">
    <location>
        <begin position="2081"/>
        <end position="2093"/>
    </location>
</feature>
<evidence type="ECO:0000256" key="17">
    <source>
        <dbReference type="ARBA" id="ARBA00049017"/>
    </source>
</evidence>
<dbReference type="InterPro" id="IPR004601">
    <property type="entry name" value="UvdE"/>
</dbReference>
<evidence type="ECO:0000256" key="1">
    <source>
        <dbReference type="ARBA" id="ARBA00001924"/>
    </source>
</evidence>
<dbReference type="SUPFAM" id="SSF56003">
    <property type="entry name" value="Molybdenum cofactor-binding domain"/>
    <property type="match status" value="1"/>
</dbReference>
<feature type="compositionally biased region" description="Basic residues" evidence="19">
    <location>
        <begin position="1473"/>
        <end position="1482"/>
    </location>
</feature>
<keyword evidence="12" id="KW-0408">Iron</keyword>
<dbReference type="PANTHER" id="PTHR45444:SF3">
    <property type="entry name" value="XANTHINE DEHYDROGENASE"/>
    <property type="match status" value="1"/>
</dbReference>
<feature type="compositionally biased region" description="Basic residues" evidence="19">
    <location>
        <begin position="2024"/>
        <end position="2040"/>
    </location>
</feature>
<feature type="region of interest" description="Disordered" evidence="19">
    <location>
        <begin position="1443"/>
        <end position="1541"/>
    </location>
</feature>
<comment type="cofactor">
    <cofactor evidence="1">
        <name>Mo-molybdopterin</name>
        <dbReference type="ChEBI" id="CHEBI:71302"/>
    </cofactor>
</comment>
<keyword evidence="10" id="KW-0274">FAD</keyword>
<dbReference type="OrthoDB" id="8300278at2759"/>
<dbReference type="InterPro" id="IPR000674">
    <property type="entry name" value="Ald_Oxase/Xan_DH_a/b"/>
</dbReference>
<dbReference type="PANTHER" id="PTHR45444">
    <property type="entry name" value="XANTHINE DEHYDROGENASE"/>
    <property type="match status" value="1"/>
</dbReference>
<feature type="compositionally biased region" description="Basic and acidic residues" evidence="19">
    <location>
        <begin position="1581"/>
        <end position="1605"/>
    </location>
</feature>
<dbReference type="FunFam" id="3.10.20.30:FF:000015">
    <property type="entry name" value="Aldehyde oxidase 1"/>
    <property type="match status" value="1"/>
</dbReference>
<dbReference type="GO" id="GO:0004854">
    <property type="term" value="F:xanthine dehydrogenase activity"/>
    <property type="evidence" value="ECO:0007669"/>
    <property type="project" value="UniProtKB-EC"/>
</dbReference>
<keyword evidence="9" id="KW-0479">Metal-binding</keyword>
<dbReference type="GO" id="GO:0005506">
    <property type="term" value="F:iron ion binding"/>
    <property type="evidence" value="ECO:0007669"/>
    <property type="project" value="InterPro"/>
</dbReference>
<dbReference type="NCBIfam" id="TIGR02963">
    <property type="entry name" value="xanthine_xdhA"/>
    <property type="match status" value="1"/>
</dbReference>
<dbReference type="PROSITE" id="PS00197">
    <property type="entry name" value="2FE2S_FER_1"/>
    <property type="match status" value="1"/>
</dbReference>
<keyword evidence="23" id="KW-1185">Reference proteome</keyword>
<feature type="compositionally biased region" description="Polar residues" evidence="19">
    <location>
        <begin position="1407"/>
        <end position="1419"/>
    </location>
</feature>
<keyword evidence="15" id="KW-0576">Peroxisome</keyword>
<dbReference type="Pfam" id="PF00941">
    <property type="entry name" value="FAD_binding_5"/>
    <property type="match status" value="1"/>
</dbReference>
<feature type="region of interest" description="Disordered" evidence="19">
    <location>
        <begin position="1581"/>
        <end position="1607"/>
    </location>
</feature>
<dbReference type="SUPFAM" id="SSF54665">
    <property type="entry name" value="CO dehydrogenase molybdoprotein N-domain-like"/>
    <property type="match status" value="1"/>
</dbReference>
<dbReference type="SMART" id="SM01008">
    <property type="entry name" value="Ald_Xan_dh_C"/>
    <property type="match status" value="1"/>
</dbReference>
<dbReference type="InterPro" id="IPR005107">
    <property type="entry name" value="CO_DH_flav_C"/>
</dbReference>
<gene>
    <name evidence="22" type="ORF">yc1106_08310</name>
</gene>
<evidence type="ECO:0000256" key="14">
    <source>
        <dbReference type="ARBA" id="ARBA00023027"/>
    </source>
</evidence>
<evidence type="ECO:0000256" key="10">
    <source>
        <dbReference type="ARBA" id="ARBA00022827"/>
    </source>
</evidence>
<dbReference type="InterPro" id="IPR008274">
    <property type="entry name" value="AldOxase/xan_DH_MoCoBD1"/>
</dbReference>
<comment type="catalytic activity">
    <reaction evidence="18">
        <text>hypoxanthine + NAD(+) + H2O = xanthine + NADH + H(+)</text>
        <dbReference type="Rhea" id="RHEA:24670"/>
        <dbReference type="ChEBI" id="CHEBI:15377"/>
        <dbReference type="ChEBI" id="CHEBI:15378"/>
        <dbReference type="ChEBI" id="CHEBI:17368"/>
        <dbReference type="ChEBI" id="CHEBI:17712"/>
        <dbReference type="ChEBI" id="CHEBI:57540"/>
        <dbReference type="ChEBI" id="CHEBI:57945"/>
        <dbReference type="EC" id="1.17.1.4"/>
    </reaction>
</comment>
<dbReference type="SUPFAM" id="SSF54292">
    <property type="entry name" value="2Fe-2S ferredoxin-like"/>
    <property type="match status" value="1"/>
</dbReference>
<evidence type="ECO:0000256" key="9">
    <source>
        <dbReference type="ARBA" id="ARBA00022723"/>
    </source>
</evidence>
<dbReference type="Pfam" id="PF20256">
    <property type="entry name" value="MoCoBD_2"/>
    <property type="match status" value="1"/>
</dbReference>
<dbReference type="InterPro" id="IPR036856">
    <property type="entry name" value="Ald_Oxase/Xan_DH_a/b_sf"/>
</dbReference>
<evidence type="ECO:0000256" key="8">
    <source>
        <dbReference type="ARBA" id="ARBA00022714"/>
    </source>
</evidence>
<comment type="catalytic activity">
    <reaction evidence="17">
        <text>xanthine + NAD(+) + H2O = urate + NADH + H(+)</text>
        <dbReference type="Rhea" id="RHEA:16669"/>
        <dbReference type="ChEBI" id="CHEBI:15377"/>
        <dbReference type="ChEBI" id="CHEBI:15378"/>
        <dbReference type="ChEBI" id="CHEBI:17712"/>
        <dbReference type="ChEBI" id="CHEBI:17775"/>
        <dbReference type="ChEBI" id="CHEBI:57540"/>
        <dbReference type="ChEBI" id="CHEBI:57945"/>
        <dbReference type="EC" id="1.17.1.4"/>
    </reaction>
</comment>
<dbReference type="Gene3D" id="3.90.1170.50">
    <property type="entry name" value="Aldehyde oxidase/xanthine dehydrogenase, a/b hammerhead"/>
    <property type="match status" value="1"/>
</dbReference>
<dbReference type="FunFam" id="3.30.465.10:FF:000004">
    <property type="entry name" value="Xanthine dehydrogenase/oxidase"/>
    <property type="match status" value="1"/>
</dbReference>
<dbReference type="InterPro" id="IPR016166">
    <property type="entry name" value="FAD-bd_PCMH"/>
</dbReference>
<organism evidence="22 23">
    <name type="scientific">Curvularia clavata</name>
    <dbReference type="NCBI Taxonomy" id="95742"/>
    <lineage>
        <taxon>Eukaryota</taxon>
        <taxon>Fungi</taxon>
        <taxon>Dikarya</taxon>
        <taxon>Ascomycota</taxon>
        <taxon>Pezizomycotina</taxon>
        <taxon>Dothideomycetes</taxon>
        <taxon>Pleosporomycetidae</taxon>
        <taxon>Pleosporales</taxon>
        <taxon>Pleosporineae</taxon>
        <taxon>Pleosporaceae</taxon>
        <taxon>Curvularia</taxon>
    </lineage>
</organism>
<evidence type="ECO:0000256" key="3">
    <source>
        <dbReference type="ARBA" id="ARBA00004275"/>
    </source>
</evidence>
<evidence type="ECO:0000259" key="20">
    <source>
        <dbReference type="PROSITE" id="PS51085"/>
    </source>
</evidence>
<evidence type="ECO:0000313" key="22">
    <source>
        <dbReference type="EMBL" id="USP81036.1"/>
    </source>
</evidence>
<feature type="region of interest" description="Disordered" evidence="19">
    <location>
        <begin position="1829"/>
        <end position="1856"/>
    </location>
</feature>
<dbReference type="Gene3D" id="3.30.390.50">
    <property type="entry name" value="CO dehydrogenase flavoprotein, C-terminal domain"/>
    <property type="match status" value="1"/>
</dbReference>
<dbReference type="InterPro" id="IPR037165">
    <property type="entry name" value="AldOxase/xan_DH_Mopterin-bd_sf"/>
</dbReference>
<dbReference type="Pfam" id="PF01315">
    <property type="entry name" value="Ald_Xan_dh_C"/>
    <property type="match status" value="1"/>
</dbReference>
<feature type="compositionally biased region" description="Low complexity" evidence="19">
    <location>
        <begin position="2011"/>
        <end position="2023"/>
    </location>
</feature>
<dbReference type="InterPro" id="IPR016208">
    <property type="entry name" value="Ald_Oxase/xanthine_DH-like"/>
</dbReference>
<feature type="region of interest" description="Disordered" evidence="19">
    <location>
        <begin position="1892"/>
        <end position="2114"/>
    </location>
</feature>
<comment type="cofactor">
    <cofactor evidence="2">
        <name>FAD</name>
        <dbReference type="ChEBI" id="CHEBI:57692"/>
    </cofactor>
</comment>
<dbReference type="InterPro" id="IPR036884">
    <property type="entry name" value="2Fe-2S-bd_dom_sf"/>
</dbReference>
<evidence type="ECO:0000256" key="6">
    <source>
        <dbReference type="ARBA" id="ARBA00022505"/>
    </source>
</evidence>
<feature type="region of interest" description="Disordered" evidence="19">
    <location>
        <begin position="1377"/>
        <end position="1431"/>
    </location>
</feature>
<dbReference type="Pfam" id="PF02738">
    <property type="entry name" value="MoCoBD_1"/>
    <property type="match status" value="1"/>
</dbReference>
<dbReference type="SUPFAM" id="SSF55447">
    <property type="entry name" value="CO dehydrogenase flavoprotein C-terminal domain-like"/>
    <property type="match status" value="1"/>
</dbReference>
<dbReference type="InterPro" id="IPR036318">
    <property type="entry name" value="FAD-bd_PCMH-like_sf"/>
</dbReference>
<dbReference type="Gene3D" id="3.10.20.30">
    <property type="match status" value="1"/>
</dbReference>
<dbReference type="Pfam" id="PF03450">
    <property type="entry name" value="CO_deh_flav_C"/>
    <property type="match status" value="1"/>
</dbReference>
<evidence type="ECO:0000256" key="13">
    <source>
        <dbReference type="ARBA" id="ARBA00023014"/>
    </source>
</evidence>
<evidence type="ECO:0000256" key="16">
    <source>
        <dbReference type="ARBA" id="ARBA00034078"/>
    </source>
</evidence>
<dbReference type="GO" id="GO:0006289">
    <property type="term" value="P:nucleotide-excision repair"/>
    <property type="evidence" value="ECO:0007669"/>
    <property type="project" value="InterPro"/>
</dbReference>
<dbReference type="InterPro" id="IPR036010">
    <property type="entry name" value="2Fe-2S_ferredoxin-like_sf"/>
</dbReference>
<evidence type="ECO:0000256" key="15">
    <source>
        <dbReference type="ARBA" id="ARBA00023140"/>
    </source>
</evidence>
<evidence type="ECO:0000256" key="4">
    <source>
        <dbReference type="ARBA" id="ARBA00006849"/>
    </source>
</evidence>
<dbReference type="Gene3D" id="3.20.20.150">
    <property type="entry name" value="Divalent-metal-dependent TIM barrel enzymes"/>
    <property type="match status" value="1"/>
</dbReference>
<dbReference type="InterPro" id="IPR016169">
    <property type="entry name" value="FAD-bd_PCMH_sub2"/>
</dbReference>
<comment type="similarity">
    <text evidence="4">Belongs to the xanthine dehydrogenase family.</text>
</comment>
<dbReference type="InterPro" id="IPR016167">
    <property type="entry name" value="FAD-bd_PCMH_sub1"/>
</dbReference>
<evidence type="ECO:0000256" key="12">
    <source>
        <dbReference type="ARBA" id="ARBA00023004"/>
    </source>
</evidence>
<feature type="compositionally biased region" description="Low complexity" evidence="19">
    <location>
        <begin position="1461"/>
        <end position="1472"/>
    </location>
</feature>
<dbReference type="InterPro" id="IPR006058">
    <property type="entry name" value="2Fe2S_fd_BS"/>
</dbReference>
<dbReference type="SUPFAM" id="SSF56176">
    <property type="entry name" value="FAD-binding/transporter-associated domain-like"/>
    <property type="match status" value="1"/>
</dbReference>
<dbReference type="FunFam" id="3.30.365.10:FF:000001">
    <property type="entry name" value="Xanthine dehydrogenase oxidase"/>
    <property type="match status" value="1"/>
</dbReference>
<dbReference type="Gene3D" id="3.30.43.10">
    <property type="entry name" value="Uridine Diphospho-n-acetylenolpyruvylglucosamine Reductase, domain 2"/>
    <property type="match status" value="1"/>
</dbReference>
<feature type="domain" description="2Fe-2S ferredoxin-type" evidence="20">
    <location>
        <begin position="29"/>
        <end position="115"/>
    </location>
</feature>
<proteinExistence type="inferred from homology"/>
<protein>
    <recommendedName>
        <fullName evidence="5">xanthine dehydrogenase</fullName>
        <ecNumber evidence="5">1.17.1.4</ecNumber>
    </recommendedName>
</protein>
<dbReference type="InterPro" id="IPR002346">
    <property type="entry name" value="Mopterin_DH_FAD-bd"/>
</dbReference>
<comment type="subcellular location">
    <subcellularLocation>
        <location evidence="3">Peroxisome</location>
    </subcellularLocation>
</comment>
<dbReference type="GO" id="GO:0005777">
    <property type="term" value="C:peroxisome"/>
    <property type="evidence" value="ECO:0007669"/>
    <property type="project" value="UniProtKB-SubCell"/>
</dbReference>
<dbReference type="GO" id="GO:0009411">
    <property type="term" value="P:response to UV"/>
    <property type="evidence" value="ECO:0007669"/>
    <property type="project" value="InterPro"/>
</dbReference>
<evidence type="ECO:0000256" key="19">
    <source>
        <dbReference type="SAM" id="MobiDB-lite"/>
    </source>
</evidence>
<evidence type="ECO:0000256" key="5">
    <source>
        <dbReference type="ARBA" id="ARBA00013123"/>
    </source>
</evidence>
<keyword evidence="14" id="KW-0520">NAD</keyword>
<dbReference type="Pfam" id="PF00111">
    <property type="entry name" value="Fer2"/>
    <property type="match status" value="1"/>
</dbReference>
<dbReference type="PROSITE" id="PS51387">
    <property type="entry name" value="FAD_PCMH"/>
    <property type="match status" value="1"/>
</dbReference>
<dbReference type="EMBL" id="CP089279">
    <property type="protein sequence ID" value="USP81036.1"/>
    <property type="molecule type" value="Genomic_DNA"/>
</dbReference>
<dbReference type="GO" id="GO:0006145">
    <property type="term" value="P:purine nucleobase catabolic process"/>
    <property type="evidence" value="ECO:0007669"/>
    <property type="project" value="UniProtKB-ARBA"/>
</dbReference>
<feature type="compositionally biased region" description="Acidic residues" evidence="19">
    <location>
        <begin position="1515"/>
        <end position="1526"/>
    </location>
</feature>
<dbReference type="FunFam" id="3.30.365.10:FF:000002">
    <property type="entry name" value="Xanthine dehydrogenase oxidase"/>
    <property type="match status" value="1"/>
</dbReference>
<keyword evidence="13" id="KW-0411">Iron-sulfur</keyword>
<sequence>MAPGIVSPQPAVSSEAVKSLNEVTADYDDTLRFYLNGTKVVLDSADPEVTLLEYLRGIGLTGTKLGCAEGGCGACTVVVSQINPTTKKIYHASVNACLAPLVSVDGKHVITVEGIGNVKRPHPAQERIAKGNGSQCGFCTPGIVMSLYALLRNNVEPTELEVEEAFDGNLCRCTGYRPILDAAQSFSVQTGCGKAKANGGSGCCMEKNNANGGGCCKSNGVDGEEQPIKRFTPPGFIEYKPDTELIFPPQLRKHEFKPLAFGNKKKRWYRPTTLQQLLEIKDAYPSAKLIGGSTETQIEIKFKGMNYNSSVFVGDIPELRQFKLHDDHLEIGGNVVLTDLEEICKEALEHYGPVRGQPFATILKQIRYFAGRQIRNVGTPAGNLATASPISDLNPVFVATNATLVAKSLKKTTEIPMSTFFKGYRQTALPPDAVIASLKIPVARERGEYIRAYKQAKRKDDDIAIVNAALRISLDEQHTVESVDLVYGGMAPTTTHARKAMEFLQGKKLTDLKTLEGVMDQLEQDFDLRFGVPGGMATYRKSLALSFFYKFYHEVLAELHAEEADVDTQAIGEIERDISKGKRDEKAAEAYIQNEVGQSKNHVAAMKQCTGEAQYTDDIPLQRNELYGCLVLSTKAHAKLLSVDVEAALELPGVAAYVDHRDLASPEANWWGAPACDETFFAIDEVFTAGQPIGMIVADTAKHAEQAARAVKIEYEELPAIFTIEEAIEHESFFNHFRHIKKGDTEKAFAEADYVFTGVARMGGQEHFYLETQACLAVPKPEDGEMEIFSSTQNPAETQAYVSKVVGVAANKIVTRVKRMGGGFGGKETRSIQLAGIVACAANKVRKPVRCMLNRDEDIMTSGQRHPFLGRWKVAVNKDGKIQALDADVICNGGWSQDLSGAVVERSLSHIDGVYSIPSVYVRGRVAKTNTVSNTAFRGFGGPQGMFIAETYMEEIADHLKIPVERLREINMYTPETNMVTHFNQEIKDWYVPLMYKQVQEESHYAQRRKEIEEWNKTHKWNKRGLAIIPTKFGISFTALFLNQAGALVHIYHDGSVLVAHGGTEMGQGLHTKMTQIAAQTLGVPLESVFISETATNTVANTSSTAASASSDLNGYAIHNACVQLNERLAPFREKLGPNATMKDLAHAAYFDRVNLSAQGFYKTPDIGYVWGENTGQMFFYFTQGVAAAEVEIDTLTGDWTCRRADIKMDVGRSINPAIDYGQIEGAFVQGQGLFTTEESLWLRGTGGIATKGPGNYKIPGFRDIPQEFNVSLLKDVNWENLRTIQRSRGVGEPPLFMGSCVFFAIRDALRSARAEFGETSVLRLVSPATPERIRTSCADPILKRAWVEPQEGEKSFFNPSVVFCRYMAMPSKRKRSAVASTTPTAASPALSTDQPQLRKTEVPLPSNVSTLTRRQSNRGAKAEKMDPTVNPEILDGAAALRASPDGHEDAPVDSILKSSAGDAPEAAAAKINKQKKGGAKKIKTEEEEDTSIGASNGVVENAPVPAADTGIPGDPEDAEAEEGDEAEAKEALSRPPPVNSDYLPLPWKGRLGYACLNTYLRSSNPPVFSSRTCRIASILEHRHPLKDPSQPEHATKNRPDREQSADVARGMRYVEEIGLANARDIIKMVRWNDKYGIKFMRLSSEMFPFASHEEYGYKLEPFAADTLREVGKVIAELGHRVTTHPGQFTQLGSPRKQVIENAVRDLEYHDEMLSLLKLPEQQDRDAVMILHLGGAYGDKPAAIERFKENYAKLPQSVKNRLVLENDDVVWSVHELLPLCEELNIPFVLDYHHHNIIFDETQIREGTKDIMELYPRILETWRKKGITPKMHYSEPTPAAVTRTARRKHSPRVMTLPPCPDTMDLMIEAKDKEQAVFELMRTFKLPGFDTFNDVIPHTRQDENKPWKPKPKKATKKSKKKTYELDELDAKIEDVEEEEKPPPVIPDEEVGMGGPEGRVYWPPGMEDWLRPPKRIIKKKDDATITPAKKKRKTAGDAVSVTSEIAPLEDIKTPIKSTTTTSAKQATRAKRTAVAKSTKKRPAPKSVPTPSASSENEDGDQLSSPPLSDVGSEDDDAPLAVPKRNARPTSTRKKSARAATARVSYKEEEEADEMMDL</sequence>
<dbReference type="SUPFAM" id="SSF51658">
    <property type="entry name" value="Xylose isomerase-like"/>
    <property type="match status" value="1"/>
</dbReference>
<feature type="compositionally biased region" description="Basic and acidic residues" evidence="19">
    <location>
        <begin position="1919"/>
        <end position="1931"/>
    </location>
</feature>
<dbReference type="NCBIfam" id="TIGR00629">
    <property type="entry name" value="uvde"/>
    <property type="match status" value="1"/>
</dbReference>